<dbReference type="AlphaFoldDB" id="A0A6A6Y1L2"/>
<feature type="coiled-coil region" evidence="1">
    <location>
        <begin position="268"/>
        <end position="295"/>
    </location>
</feature>
<dbReference type="Proteomes" id="UP000504636">
    <property type="component" value="Unplaced"/>
</dbReference>
<reference evidence="4" key="2">
    <citation type="submission" date="2020-04" db="EMBL/GenBank/DDBJ databases">
        <authorList>
            <consortium name="NCBI Genome Project"/>
        </authorList>
    </citation>
    <scope>NUCLEOTIDE SEQUENCE</scope>
    <source>
        <strain evidence="4">CBS 304.34</strain>
    </source>
</reference>
<accession>A0A6A6Y1L2</accession>
<gene>
    <name evidence="2 4" type="ORF">BDZ99DRAFT_468973</name>
</gene>
<evidence type="ECO:0000313" key="3">
    <source>
        <dbReference type="Proteomes" id="UP000504636"/>
    </source>
</evidence>
<reference evidence="4" key="3">
    <citation type="submission" date="2025-04" db="UniProtKB">
        <authorList>
            <consortium name="RefSeq"/>
        </authorList>
    </citation>
    <scope>IDENTIFICATION</scope>
    <source>
        <strain evidence="4">CBS 304.34</strain>
    </source>
</reference>
<keyword evidence="3" id="KW-1185">Reference proteome</keyword>
<evidence type="ECO:0000313" key="2">
    <source>
        <dbReference type="EMBL" id="KAF2802529.1"/>
    </source>
</evidence>
<organism evidence="2">
    <name type="scientific">Mytilinidion resinicola</name>
    <dbReference type="NCBI Taxonomy" id="574789"/>
    <lineage>
        <taxon>Eukaryota</taxon>
        <taxon>Fungi</taxon>
        <taxon>Dikarya</taxon>
        <taxon>Ascomycota</taxon>
        <taxon>Pezizomycotina</taxon>
        <taxon>Dothideomycetes</taxon>
        <taxon>Pleosporomycetidae</taxon>
        <taxon>Mytilinidiales</taxon>
        <taxon>Mytilinidiaceae</taxon>
        <taxon>Mytilinidion</taxon>
    </lineage>
</organism>
<name>A0A6A6Y1L2_9PEZI</name>
<dbReference type="RefSeq" id="XP_033569493.1">
    <property type="nucleotide sequence ID" value="XM_033721388.1"/>
</dbReference>
<protein>
    <submittedName>
        <fullName evidence="2 4">Uncharacterized protein</fullName>
    </submittedName>
</protein>
<reference evidence="2 4" key="1">
    <citation type="journal article" date="2020" name="Stud. Mycol.">
        <title>101 Dothideomycetes genomes: a test case for predicting lifestyles and emergence of pathogens.</title>
        <authorList>
            <person name="Haridas S."/>
            <person name="Albert R."/>
            <person name="Binder M."/>
            <person name="Bloem J."/>
            <person name="Labutti K."/>
            <person name="Salamov A."/>
            <person name="Andreopoulos B."/>
            <person name="Baker S."/>
            <person name="Barry K."/>
            <person name="Bills G."/>
            <person name="Bluhm B."/>
            <person name="Cannon C."/>
            <person name="Castanera R."/>
            <person name="Culley D."/>
            <person name="Daum C."/>
            <person name="Ezra D."/>
            <person name="Gonzalez J."/>
            <person name="Henrissat B."/>
            <person name="Kuo A."/>
            <person name="Liang C."/>
            <person name="Lipzen A."/>
            <person name="Lutzoni F."/>
            <person name="Magnuson J."/>
            <person name="Mondo S."/>
            <person name="Nolan M."/>
            <person name="Ohm R."/>
            <person name="Pangilinan J."/>
            <person name="Park H.-J."/>
            <person name="Ramirez L."/>
            <person name="Alfaro M."/>
            <person name="Sun H."/>
            <person name="Tritt A."/>
            <person name="Yoshinaga Y."/>
            <person name="Zwiers L.-H."/>
            <person name="Turgeon B."/>
            <person name="Goodwin S."/>
            <person name="Spatafora J."/>
            <person name="Crous P."/>
            <person name="Grigoriev I."/>
        </authorList>
    </citation>
    <scope>NUCLEOTIDE SEQUENCE</scope>
    <source>
        <strain evidence="2 4">CBS 304.34</strain>
    </source>
</reference>
<dbReference type="EMBL" id="MU003723">
    <property type="protein sequence ID" value="KAF2802529.1"/>
    <property type="molecule type" value="Genomic_DNA"/>
</dbReference>
<proteinExistence type="predicted"/>
<dbReference type="GeneID" id="54462281"/>
<keyword evidence="1" id="KW-0175">Coiled coil</keyword>
<evidence type="ECO:0000313" key="4">
    <source>
        <dbReference type="RefSeq" id="XP_033569493.1"/>
    </source>
</evidence>
<sequence length="314" mass="36717">MTPTTLLTLPTEMRQKIISLTITTKYRPPTKEAAGRSYLSSPVKGVCKTLKADFKEITLSWLPDPITASLPPVQQLQQLFTLRRMNKYFIEREKSSNRSWPGMQVLRIQLVNFGDATIAQQLPQSLMKLRSEDRGILSQMVDFQFLHLRHFPVVPTTVRRLEIDLTLPPEASALLDTIVQMDAEIPKRTRKLRAKVKELDWQFNFWRQLWEHAEDIAYRLVKQDGAPSKLAVKVIGSIRERQLEFIAREMRLRHFRKSGGLVDFREYLEKVRAREAELSLEREETERRLKLVAEEKAMKARRQSRSVRGRPARR</sequence>
<evidence type="ECO:0000256" key="1">
    <source>
        <dbReference type="SAM" id="Coils"/>
    </source>
</evidence>